<evidence type="ECO:0000313" key="1">
    <source>
        <dbReference type="EMBL" id="KRG46731.1"/>
    </source>
</evidence>
<dbReference type="EMBL" id="LLXU01000052">
    <property type="protein sequence ID" value="KRG46731.1"/>
    <property type="molecule type" value="Genomic_DNA"/>
</dbReference>
<dbReference type="Gene3D" id="3.20.10.10">
    <property type="entry name" value="D-amino Acid Aminotransferase, subunit A, domain 2"/>
    <property type="match status" value="1"/>
</dbReference>
<dbReference type="AlphaFoldDB" id="A0A0R0ANB2"/>
<keyword evidence="2" id="KW-1185">Reference proteome</keyword>
<comment type="caution">
    <text evidence="1">The sequence shown here is derived from an EMBL/GenBank/DDBJ whole genome shotgun (WGS) entry which is preliminary data.</text>
</comment>
<dbReference type="SUPFAM" id="SSF56752">
    <property type="entry name" value="D-aminoacid aminotransferase-like PLP-dependent enzymes"/>
    <property type="match status" value="1"/>
</dbReference>
<organism evidence="1 2">
    <name type="scientific">Stenotrophomonas panacihumi</name>
    <dbReference type="NCBI Taxonomy" id="676599"/>
    <lineage>
        <taxon>Bacteria</taxon>
        <taxon>Pseudomonadati</taxon>
        <taxon>Pseudomonadota</taxon>
        <taxon>Gammaproteobacteria</taxon>
        <taxon>Lysobacterales</taxon>
        <taxon>Lysobacteraceae</taxon>
        <taxon>Stenotrophomonas</taxon>
    </lineage>
</organism>
<evidence type="ECO:0008006" key="3">
    <source>
        <dbReference type="Google" id="ProtNLM"/>
    </source>
</evidence>
<dbReference type="STRING" id="676599.ARC20_04635"/>
<dbReference type="Pfam" id="PF01063">
    <property type="entry name" value="Aminotran_4"/>
    <property type="match status" value="1"/>
</dbReference>
<name>A0A0R0ANB2_9GAMM</name>
<protein>
    <recommendedName>
        <fullName evidence="3">Aminotransferase</fullName>
    </recommendedName>
</protein>
<dbReference type="InterPro" id="IPR043131">
    <property type="entry name" value="BCAT-like_N"/>
</dbReference>
<dbReference type="GO" id="GO:0003824">
    <property type="term" value="F:catalytic activity"/>
    <property type="evidence" value="ECO:0007669"/>
    <property type="project" value="InterPro"/>
</dbReference>
<accession>A0A0R0ANB2</accession>
<dbReference type="Proteomes" id="UP000051802">
    <property type="component" value="Unassembled WGS sequence"/>
</dbReference>
<dbReference type="Gene3D" id="3.30.470.10">
    <property type="match status" value="1"/>
</dbReference>
<dbReference type="InterPro" id="IPR043132">
    <property type="entry name" value="BCAT-like_C"/>
</dbReference>
<dbReference type="InterPro" id="IPR001544">
    <property type="entry name" value="Aminotrans_IV"/>
</dbReference>
<gene>
    <name evidence="1" type="ORF">ARC20_04635</name>
</gene>
<evidence type="ECO:0000313" key="2">
    <source>
        <dbReference type="Proteomes" id="UP000051802"/>
    </source>
</evidence>
<reference evidence="1 2" key="1">
    <citation type="submission" date="2015-10" db="EMBL/GenBank/DDBJ databases">
        <title>Genome sequencing and analysis of members of genus Stenotrophomonas.</title>
        <authorList>
            <person name="Patil P.P."/>
            <person name="Midha S."/>
            <person name="Patil P.B."/>
        </authorList>
    </citation>
    <scope>NUCLEOTIDE SEQUENCE [LARGE SCALE GENOMIC DNA]</scope>
    <source>
        <strain evidence="1 2">JCM 16536</strain>
    </source>
</reference>
<dbReference type="NCBIfam" id="NF006734">
    <property type="entry name" value="PRK09266.1"/>
    <property type="match status" value="1"/>
</dbReference>
<proteinExistence type="predicted"/>
<dbReference type="InterPro" id="IPR036038">
    <property type="entry name" value="Aminotransferase-like"/>
</dbReference>
<dbReference type="RefSeq" id="WP_057644266.1">
    <property type="nucleotide sequence ID" value="NZ_LLXU01000052.1"/>
</dbReference>
<sequence length="265" mass="28828">MSAVWCNGQPAGADALAAAALVNYGHFTSLRCVDGAVQGLDLHLARLQEGTRALFASELDPARVRFEARQAWEAAGHRDAWLRLTVFSRAFDFRAPLRSVAPDVLVSVSPASDWTGQPMRVQPVVFRRHRPEIKHVGTFALFDLRRQAMADGWDDAVFVDDARQLIEGSTWNLCLWDGQGFTWPAGPALRGTQERLLQQGLDTLGVSQQVRAVALPELAAFTAAFACNARGLRAIRAVGGQVFAGAPEARTLLDQALAACAWQPL</sequence>
<dbReference type="OrthoDB" id="8912228at2"/>